<dbReference type="InterPro" id="IPR040442">
    <property type="entry name" value="Pyrv_kinase-like_dom_sf"/>
</dbReference>
<dbReference type="PANTHER" id="PTHR32308">
    <property type="entry name" value="LYASE BETA SUBUNIT, PUTATIVE (AFU_ORTHOLOGUE AFUA_4G13030)-RELATED"/>
    <property type="match status" value="1"/>
</dbReference>
<dbReference type="InterPro" id="IPR011206">
    <property type="entry name" value="Citrate_lyase_beta/mcl1/mcl2"/>
</dbReference>
<accession>A0ABS8IUM3</accession>
<dbReference type="InterPro" id="IPR005000">
    <property type="entry name" value="Aldolase/citrate-lyase_domain"/>
</dbReference>
<comment type="caution">
    <text evidence="5">The sequence shown here is derived from an EMBL/GenBank/DDBJ whole genome shotgun (WGS) entry which is preliminary data.</text>
</comment>
<proteinExistence type="predicted"/>
<keyword evidence="6" id="KW-1185">Reference proteome</keyword>
<evidence type="ECO:0000256" key="1">
    <source>
        <dbReference type="ARBA" id="ARBA00001946"/>
    </source>
</evidence>
<name>A0ABS8IUM3_9BURK</name>
<evidence type="ECO:0000256" key="3">
    <source>
        <dbReference type="ARBA" id="ARBA00022842"/>
    </source>
</evidence>
<reference evidence="5 6" key="1">
    <citation type="submission" date="2021-11" db="EMBL/GenBank/DDBJ databases">
        <authorList>
            <person name="Huq M.A."/>
        </authorList>
    </citation>
    <scope>NUCLEOTIDE SEQUENCE [LARGE SCALE GENOMIC DNA]</scope>
    <source>
        <strain evidence="5 6">MAHUQ-52</strain>
    </source>
</reference>
<keyword evidence="5" id="KW-0456">Lyase</keyword>
<dbReference type="Pfam" id="PF03328">
    <property type="entry name" value="HpcH_HpaI"/>
    <property type="match status" value="1"/>
</dbReference>
<organism evidence="5 6">
    <name type="scientific">Massilia agrisoli</name>
    <dbReference type="NCBI Taxonomy" id="2892444"/>
    <lineage>
        <taxon>Bacteria</taxon>
        <taxon>Pseudomonadati</taxon>
        <taxon>Pseudomonadota</taxon>
        <taxon>Betaproteobacteria</taxon>
        <taxon>Burkholderiales</taxon>
        <taxon>Oxalobacteraceae</taxon>
        <taxon>Telluria group</taxon>
        <taxon>Massilia</taxon>
    </lineage>
</organism>
<evidence type="ECO:0000256" key="2">
    <source>
        <dbReference type="ARBA" id="ARBA00022723"/>
    </source>
</evidence>
<protein>
    <submittedName>
        <fullName evidence="5">CoA ester lyase</fullName>
    </submittedName>
</protein>
<evidence type="ECO:0000259" key="4">
    <source>
        <dbReference type="Pfam" id="PF03328"/>
    </source>
</evidence>
<dbReference type="SUPFAM" id="SSF51621">
    <property type="entry name" value="Phosphoenolpyruvate/pyruvate domain"/>
    <property type="match status" value="1"/>
</dbReference>
<dbReference type="Proteomes" id="UP001198701">
    <property type="component" value="Unassembled WGS sequence"/>
</dbReference>
<dbReference type="RefSeq" id="WP_229431879.1">
    <property type="nucleotide sequence ID" value="NZ_JAJHPV010000012.1"/>
</dbReference>
<evidence type="ECO:0000313" key="6">
    <source>
        <dbReference type="Proteomes" id="UP001198701"/>
    </source>
</evidence>
<gene>
    <name evidence="5" type="ORF">LMJ30_08325</name>
</gene>
<dbReference type="PIRSF" id="PIRSF015582">
    <property type="entry name" value="Cit_lyase_B"/>
    <property type="match status" value="1"/>
</dbReference>
<dbReference type="EMBL" id="JAJHPV010000012">
    <property type="protein sequence ID" value="MCC6070960.1"/>
    <property type="molecule type" value="Genomic_DNA"/>
</dbReference>
<dbReference type="PANTHER" id="PTHR32308:SF10">
    <property type="entry name" value="CITRATE LYASE SUBUNIT BETA"/>
    <property type="match status" value="1"/>
</dbReference>
<evidence type="ECO:0000313" key="5">
    <source>
        <dbReference type="EMBL" id="MCC6070960.1"/>
    </source>
</evidence>
<keyword evidence="3" id="KW-0460">Magnesium</keyword>
<sequence>MTGAPARSYLFVPGNRPERFAKACAAGADAVIVDLEDAVPAPDKHAAREALASWVSPAHQVLVRVNSADSEWFRDDLALCGLPGVAGIVLPKAEQAADLAAIRVAGATKILPLIESALGLWNAPYLARAPGVERLVFGAIDFSVDLRIKEGHQQLLYFRSQLVLVSRVAGIQAPVDGVTVAIDDIGPVREDTGLARSLGFGGKLCIHPRQVPIVNAGFAPTTAETDWATRVLAAAENANGAAVAVDGKMVDRPVILVAQQMLEDAARQAARHQP</sequence>
<dbReference type="InterPro" id="IPR015813">
    <property type="entry name" value="Pyrv/PenolPyrv_kinase-like_dom"/>
</dbReference>
<dbReference type="Gene3D" id="3.20.20.60">
    <property type="entry name" value="Phosphoenolpyruvate-binding domains"/>
    <property type="match status" value="1"/>
</dbReference>
<comment type="cofactor">
    <cofactor evidence="1">
        <name>Mg(2+)</name>
        <dbReference type="ChEBI" id="CHEBI:18420"/>
    </cofactor>
</comment>
<keyword evidence="2" id="KW-0479">Metal-binding</keyword>
<dbReference type="GO" id="GO:0016829">
    <property type="term" value="F:lyase activity"/>
    <property type="evidence" value="ECO:0007669"/>
    <property type="project" value="UniProtKB-KW"/>
</dbReference>
<feature type="domain" description="HpcH/HpaI aldolase/citrate lyase" evidence="4">
    <location>
        <begin position="7"/>
        <end position="208"/>
    </location>
</feature>